<evidence type="ECO:0000313" key="2">
    <source>
        <dbReference type="EMBL" id="AUV59984.1"/>
    </source>
</evidence>
<name>A0A2K9VCU9_9CAUD</name>
<dbReference type="Pfam" id="PF00149">
    <property type="entry name" value="Metallophos"/>
    <property type="match status" value="1"/>
</dbReference>
<dbReference type="SUPFAM" id="SSF56300">
    <property type="entry name" value="Metallo-dependent phosphatases"/>
    <property type="match status" value="1"/>
</dbReference>
<proteinExistence type="predicted"/>
<dbReference type="KEGG" id="vg:54988533"/>
<dbReference type="GeneID" id="54988533"/>
<accession>A0A2K9VCU9</accession>
<protein>
    <submittedName>
        <fullName evidence="2">Putative phosphatase / phosphodiesterase</fullName>
    </submittedName>
</protein>
<dbReference type="RefSeq" id="YP_009798088.1">
    <property type="nucleotide sequence ID" value="NC_047924.1"/>
</dbReference>
<organism evidence="2 3">
    <name type="scientific">Lactobacillus phage Bacchae</name>
    <dbReference type="NCBI Taxonomy" id="2079429"/>
    <lineage>
        <taxon>Viruses</taxon>
        <taxon>Duplodnaviria</taxon>
        <taxon>Heunggongvirae</taxon>
        <taxon>Uroviricota</taxon>
        <taxon>Caudoviricetes</taxon>
        <taxon>Herelleviridae</taxon>
        <taxon>Harbinvirus</taxon>
        <taxon>Harbinvirus bacchae</taxon>
    </lineage>
</organism>
<dbReference type="GO" id="GO:0016787">
    <property type="term" value="F:hydrolase activity"/>
    <property type="evidence" value="ECO:0007669"/>
    <property type="project" value="InterPro"/>
</dbReference>
<evidence type="ECO:0000313" key="3">
    <source>
        <dbReference type="Proteomes" id="UP000241463"/>
    </source>
</evidence>
<dbReference type="InterPro" id="IPR004843">
    <property type="entry name" value="Calcineurin-like_PHP"/>
</dbReference>
<keyword evidence="3" id="KW-1185">Reference proteome</keyword>
<reference evidence="2 3" key="1">
    <citation type="submission" date="2018-01" db="EMBL/GenBank/DDBJ databases">
        <title>Lactobacillus phages that infect wine-derived L. plantarum strains.</title>
        <authorList>
            <person name="Kyrkou I."/>
            <person name="Hestbjerg Hansen L."/>
        </authorList>
    </citation>
    <scope>NUCLEOTIDE SEQUENCE [LARGE SCALE GENOMIC DNA]</scope>
</reference>
<dbReference type="Proteomes" id="UP000241463">
    <property type="component" value="Segment"/>
</dbReference>
<dbReference type="Gene3D" id="3.60.21.10">
    <property type="match status" value="1"/>
</dbReference>
<dbReference type="InterPro" id="IPR029052">
    <property type="entry name" value="Metallo-depent_PP-like"/>
</dbReference>
<sequence>MEKDINKIYGAVLGEAYLNGGQKFTIASINRYLKQLGQERLKREDIEGLVEALKEQQQPLYDAYVAVGSGKETLTDYLDVSNPDRVYDHVTPTVVNKVALQESQKEFKNDLRVGAYSKMLADKNREAIIDMLASLDLSMFTQPADVKDSDQALVLNLSDLHIGELDDLKVGSYHNVYNLSVLKKRLRAYVDTALNYARANGITNIVVINIGDIITGGYMHPNQLFSIEFDISHQIAEAIQIMLSLLNELNSEFKVTFGSIAGNHDRINQKDKAGNIPSDSAAYIVMDTINTIKKTTGALENVTLIDNFDDMHEIDLTINDKRIVWTHGEKVKRAKNDNAYKFQAGGKHVDCLIYGHFHTFQIKSGDLCQEVGLPALKGMDSYAKSLPTEFSAPGQCFTIVPKDGNIYTIPVLFKGDEFE</sequence>
<evidence type="ECO:0000259" key="1">
    <source>
        <dbReference type="Pfam" id="PF00149"/>
    </source>
</evidence>
<dbReference type="EMBL" id="MG765277">
    <property type="protein sequence ID" value="AUV59984.1"/>
    <property type="molecule type" value="Genomic_DNA"/>
</dbReference>
<feature type="domain" description="Calcineurin-like phosphoesterase" evidence="1">
    <location>
        <begin position="154"/>
        <end position="359"/>
    </location>
</feature>